<keyword evidence="2" id="KW-1133">Transmembrane helix</keyword>
<dbReference type="EMBL" id="FNXT01001221">
    <property type="protein sequence ID" value="SZX74901.1"/>
    <property type="molecule type" value="Genomic_DNA"/>
</dbReference>
<dbReference type="SUPFAM" id="SSF103511">
    <property type="entry name" value="Chlorophyll a-b binding protein"/>
    <property type="match status" value="1"/>
</dbReference>
<dbReference type="AlphaFoldDB" id="A0A383WBT8"/>
<accession>A0A383WBT8</accession>
<dbReference type="STRING" id="3088.A0A383WBT8"/>
<keyword evidence="2" id="KW-0472">Membrane</keyword>
<organism evidence="3 4">
    <name type="scientific">Tetradesmus obliquus</name>
    <name type="common">Green alga</name>
    <name type="synonym">Acutodesmus obliquus</name>
    <dbReference type="NCBI Taxonomy" id="3088"/>
    <lineage>
        <taxon>Eukaryota</taxon>
        <taxon>Viridiplantae</taxon>
        <taxon>Chlorophyta</taxon>
        <taxon>core chlorophytes</taxon>
        <taxon>Chlorophyceae</taxon>
        <taxon>CS clade</taxon>
        <taxon>Sphaeropleales</taxon>
        <taxon>Scenedesmaceae</taxon>
        <taxon>Tetradesmus</taxon>
    </lineage>
</organism>
<dbReference type="Gene3D" id="1.10.3460.10">
    <property type="entry name" value="Chlorophyll a/b binding protein domain"/>
    <property type="match status" value="1"/>
</dbReference>
<evidence type="ECO:0000256" key="2">
    <source>
        <dbReference type="SAM" id="Phobius"/>
    </source>
</evidence>
<evidence type="ECO:0000313" key="3">
    <source>
        <dbReference type="EMBL" id="SZX74901.1"/>
    </source>
</evidence>
<feature type="transmembrane region" description="Helical" evidence="2">
    <location>
        <begin position="122"/>
        <end position="139"/>
    </location>
</feature>
<keyword evidence="2" id="KW-0812">Transmembrane</keyword>
<reference evidence="3 4" key="1">
    <citation type="submission" date="2016-10" db="EMBL/GenBank/DDBJ databases">
        <authorList>
            <person name="Cai Z."/>
        </authorList>
    </citation>
    <scope>NUCLEOTIDE SEQUENCE [LARGE SCALE GENOMIC DNA]</scope>
</reference>
<dbReference type="Proteomes" id="UP000256970">
    <property type="component" value="Unassembled WGS sequence"/>
</dbReference>
<evidence type="ECO:0000256" key="1">
    <source>
        <dbReference type="SAM" id="MobiDB-lite"/>
    </source>
</evidence>
<feature type="transmembrane region" description="Helical" evidence="2">
    <location>
        <begin position="227"/>
        <end position="246"/>
    </location>
</feature>
<evidence type="ECO:0000313" key="4">
    <source>
        <dbReference type="Proteomes" id="UP000256970"/>
    </source>
</evidence>
<keyword evidence="4" id="KW-1185">Reference proteome</keyword>
<feature type="region of interest" description="Disordered" evidence="1">
    <location>
        <begin position="73"/>
        <end position="98"/>
    </location>
</feature>
<feature type="transmembrane region" description="Helical" evidence="2">
    <location>
        <begin position="266"/>
        <end position="288"/>
    </location>
</feature>
<sequence>MLTARINGSACGPAAAARKAKVSTARRAVIVAFKGDEKRDASIEKQARKTVDKILQRHKHKLSDEIDVDAVANGSASSSSSATPDAPVTVPTPTQGKGWLGGPEAFEASLSVPVFSRRREVFVGRAAMAGFYASCMWESTLMGPGPLSQLSILSGLPPVVVQGVIAAFILHGAWGLLPITPTWSSQNRNDMLRRPVGPPRKFVNPISNPKGAFGYSEWGFTKANELFAGRIAMLGFLGTCLMEPAVRGRGALSQIAWWLHLPVSPSYFQLANLAMVVTPIVFGVLAYVKRRPGQLRGGDDVY</sequence>
<gene>
    <name evidence="3" type="ORF">BQ4739_LOCUS15219</name>
</gene>
<proteinExistence type="predicted"/>
<name>A0A383WBT8_TETOB</name>
<feature type="compositionally biased region" description="Low complexity" evidence="1">
    <location>
        <begin position="75"/>
        <end position="94"/>
    </location>
</feature>
<protein>
    <submittedName>
        <fullName evidence="3">Uncharacterized protein</fullName>
    </submittedName>
</protein>
<feature type="transmembrane region" description="Helical" evidence="2">
    <location>
        <begin position="159"/>
        <end position="179"/>
    </location>
</feature>